<evidence type="ECO:0000259" key="1">
    <source>
        <dbReference type="Pfam" id="PF00696"/>
    </source>
</evidence>
<reference evidence="3" key="1">
    <citation type="submission" date="2018-09" db="EMBL/GenBank/DDBJ databases">
        <authorList>
            <person name="Tuo L."/>
        </authorList>
    </citation>
    <scope>NUCLEOTIDE SEQUENCE [LARGE SCALE GENOMIC DNA]</scope>
    <source>
        <strain evidence="3">M2BS4Y-1</strain>
    </source>
</reference>
<dbReference type="OrthoDB" id="6683219at2"/>
<dbReference type="Gene3D" id="3.40.1160.10">
    <property type="entry name" value="Acetylglutamate kinase-like"/>
    <property type="match status" value="1"/>
</dbReference>
<proteinExistence type="predicted"/>
<dbReference type="InterPro" id="IPR036393">
    <property type="entry name" value="AceGlu_kinase-like_sf"/>
</dbReference>
<name>A0A3A1WRU3_9HYPH</name>
<keyword evidence="3" id="KW-1185">Reference proteome</keyword>
<dbReference type="SUPFAM" id="SSF53633">
    <property type="entry name" value="Carbamate kinase-like"/>
    <property type="match status" value="1"/>
</dbReference>
<keyword evidence="2" id="KW-0808">Transferase</keyword>
<keyword evidence="2" id="KW-0418">Kinase</keyword>
<comment type="caution">
    <text evidence="2">The sequence shown here is derived from an EMBL/GenBank/DDBJ whole genome shotgun (WGS) entry which is preliminary data.</text>
</comment>
<evidence type="ECO:0000313" key="2">
    <source>
        <dbReference type="EMBL" id="RIY00105.1"/>
    </source>
</evidence>
<dbReference type="AlphaFoldDB" id="A0A3A1WRU3"/>
<sequence>MKDVLVVKFGGSSIASTDLRKWVEAIEKSTRRLVVVPGGGPFAKLVRQYQTRIGYDDDAAHRMALLGMEQFGHALTSLGTRLRPAATIEAIAAAHADGMIPVWMPAKLVFRADEIEHTWSTTSDSLAAWLAGRIEAASLCLIKQIDLPTGSTIEAVSAAGVVDPGFVGLLHPATRVFVAGPSDLAVAGRRLAEGTVPGREVAHEKQAGFVEAAQ</sequence>
<dbReference type="GO" id="GO:0008652">
    <property type="term" value="P:amino acid biosynthetic process"/>
    <property type="evidence" value="ECO:0007669"/>
    <property type="project" value="InterPro"/>
</dbReference>
<dbReference type="Proteomes" id="UP000265750">
    <property type="component" value="Unassembled WGS sequence"/>
</dbReference>
<dbReference type="EMBL" id="QYRN01000006">
    <property type="protein sequence ID" value="RIY00105.1"/>
    <property type="molecule type" value="Genomic_DNA"/>
</dbReference>
<feature type="domain" description="Aspartate/glutamate/uridylate kinase" evidence="1">
    <location>
        <begin position="4"/>
        <end position="146"/>
    </location>
</feature>
<dbReference type="InterPro" id="IPR001048">
    <property type="entry name" value="Asp/Glu/Uridylate_kinase"/>
</dbReference>
<accession>A0A3A1WRU3</accession>
<gene>
    <name evidence="2" type="ORF">D3218_12480</name>
</gene>
<protein>
    <submittedName>
        <fullName evidence="2">Amino acid kinase</fullName>
    </submittedName>
</protein>
<organism evidence="2 3">
    <name type="scientific">Aureimonas flava</name>
    <dbReference type="NCBI Taxonomy" id="2320271"/>
    <lineage>
        <taxon>Bacteria</taxon>
        <taxon>Pseudomonadati</taxon>
        <taxon>Pseudomonadota</taxon>
        <taxon>Alphaproteobacteria</taxon>
        <taxon>Hyphomicrobiales</taxon>
        <taxon>Aurantimonadaceae</taxon>
        <taxon>Aureimonas</taxon>
    </lineage>
</organism>
<dbReference type="RefSeq" id="WP_119540416.1">
    <property type="nucleotide sequence ID" value="NZ_QYRN01000006.1"/>
</dbReference>
<dbReference type="PROSITE" id="PS00324">
    <property type="entry name" value="ASPARTOKINASE"/>
    <property type="match status" value="1"/>
</dbReference>
<dbReference type="GO" id="GO:0004072">
    <property type="term" value="F:aspartate kinase activity"/>
    <property type="evidence" value="ECO:0007669"/>
    <property type="project" value="InterPro"/>
</dbReference>
<evidence type="ECO:0000313" key="3">
    <source>
        <dbReference type="Proteomes" id="UP000265750"/>
    </source>
</evidence>
<dbReference type="Pfam" id="PF00696">
    <property type="entry name" value="AA_kinase"/>
    <property type="match status" value="1"/>
</dbReference>
<dbReference type="InterPro" id="IPR018042">
    <property type="entry name" value="Aspartate_kinase_CS"/>
</dbReference>